<comment type="caution">
    <text evidence="9">The sequence shown here is derived from an EMBL/GenBank/DDBJ whole genome shotgun (WGS) entry which is preliminary data.</text>
</comment>
<dbReference type="EMBL" id="SDPW01000001">
    <property type="protein sequence ID" value="RXZ54177.1"/>
    <property type="molecule type" value="Genomic_DNA"/>
</dbReference>
<dbReference type="PROSITE" id="PS00198">
    <property type="entry name" value="4FE4S_FER_1"/>
    <property type="match status" value="1"/>
</dbReference>
<feature type="transmembrane region" description="Helical" evidence="7">
    <location>
        <begin position="61"/>
        <end position="84"/>
    </location>
</feature>
<evidence type="ECO:0000256" key="3">
    <source>
        <dbReference type="ARBA" id="ARBA00022723"/>
    </source>
</evidence>
<dbReference type="RefSeq" id="WP_129424281.1">
    <property type="nucleotide sequence ID" value="NZ_SDPW01000001.1"/>
</dbReference>
<keyword evidence="6" id="KW-0411">Iron-sulfur</keyword>
<gene>
    <name evidence="9" type="ORF">ET524_06590</name>
</gene>
<evidence type="ECO:0000256" key="6">
    <source>
        <dbReference type="ARBA" id="ARBA00023014"/>
    </source>
</evidence>
<keyword evidence="7" id="KW-0472">Membrane</keyword>
<organism evidence="9 10">
    <name type="scientific">Senegalimassilia faecalis</name>
    <dbReference type="NCBI Taxonomy" id="2509433"/>
    <lineage>
        <taxon>Bacteria</taxon>
        <taxon>Bacillati</taxon>
        <taxon>Actinomycetota</taxon>
        <taxon>Coriobacteriia</taxon>
        <taxon>Coriobacteriales</taxon>
        <taxon>Coriobacteriaceae</taxon>
        <taxon>Senegalimassilia</taxon>
    </lineage>
</organism>
<keyword evidence="10" id="KW-1185">Reference proteome</keyword>
<keyword evidence="2" id="KW-0004">4Fe-4S</keyword>
<dbReference type="Pfam" id="PF00037">
    <property type="entry name" value="Fer4"/>
    <property type="match status" value="1"/>
</dbReference>
<protein>
    <submittedName>
        <fullName evidence="9">4Fe-4S binding protein</fullName>
    </submittedName>
</protein>
<accession>A0A4V1QTZ4</accession>
<dbReference type="InterPro" id="IPR051684">
    <property type="entry name" value="Electron_Trans/Redox"/>
</dbReference>
<evidence type="ECO:0000256" key="7">
    <source>
        <dbReference type="SAM" id="Phobius"/>
    </source>
</evidence>
<keyword evidence="5" id="KW-0408">Iron</keyword>
<evidence type="ECO:0000259" key="8">
    <source>
        <dbReference type="PROSITE" id="PS51379"/>
    </source>
</evidence>
<feature type="domain" description="4Fe-4S ferredoxin-type" evidence="8">
    <location>
        <begin position="267"/>
        <end position="296"/>
    </location>
</feature>
<keyword evidence="4" id="KW-0249">Electron transport</keyword>
<dbReference type="Proteomes" id="UP000293345">
    <property type="component" value="Unassembled WGS sequence"/>
</dbReference>
<dbReference type="InterPro" id="IPR017900">
    <property type="entry name" value="4Fe4S_Fe_S_CS"/>
</dbReference>
<keyword evidence="1" id="KW-0813">Transport</keyword>
<evidence type="ECO:0000313" key="10">
    <source>
        <dbReference type="Proteomes" id="UP000293345"/>
    </source>
</evidence>
<keyword evidence="7" id="KW-1133">Transmembrane helix</keyword>
<evidence type="ECO:0000313" key="9">
    <source>
        <dbReference type="EMBL" id="RXZ54177.1"/>
    </source>
</evidence>
<evidence type="ECO:0000256" key="2">
    <source>
        <dbReference type="ARBA" id="ARBA00022485"/>
    </source>
</evidence>
<keyword evidence="7" id="KW-0812">Transmembrane</keyword>
<dbReference type="Pfam" id="PF12801">
    <property type="entry name" value="Fer4_5"/>
    <property type="match status" value="2"/>
</dbReference>
<dbReference type="GO" id="GO:0051539">
    <property type="term" value="F:4 iron, 4 sulfur cluster binding"/>
    <property type="evidence" value="ECO:0007669"/>
    <property type="project" value="UniProtKB-KW"/>
</dbReference>
<dbReference type="InterPro" id="IPR017896">
    <property type="entry name" value="4Fe4S_Fe-S-bd"/>
</dbReference>
<keyword evidence="3" id="KW-0479">Metal-binding</keyword>
<reference evidence="9 10" key="1">
    <citation type="submission" date="2019-01" db="EMBL/GenBank/DDBJ databases">
        <title>Senegalimassilia sp. nov. KGMB04484 isolated human feces.</title>
        <authorList>
            <person name="Han K.-I."/>
            <person name="Kim J.-S."/>
            <person name="Lee K.C."/>
            <person name="Suh M.K."/>
            <person name="Eom M.K."/>
            <person name="Lee J.H."/>
            <person name="Park S.-H."/>
            <person name="Kang S.W."/>
            <person name="Park J.-E."/>
            <person name="Oh B.S."/>
            <person name="Yu S.Y."/>
            <person name="Choi S.-H."/>
            <person name="Lee D.H."/>
            <person name="Yoon H."/>
            <person name="Kim B.-Y."/>
            <person name="Lee J.H."/>
            <person name="Lee J.-S."/>
        </authorList>
    </citation>
    <scope>NUCLEOTIDE SEQUENCE [LARGE SCALE GENOMIC DNA]</scope>
    <source>
        <strain evidence="9 10">KGMB04484</strain>
    </source>
</reference>
<name>A0A4V1QTZ4_9ACTN</name>
<dbReference type="PANTHER" id="PTHR30176:SF3">
    <property type="entry name" value="FERREDOXIN-TYPE PROTEIN NAPH"/>
    <property type="match status" value="1"/>
</dbReference>
<dbReference type="GO" id="GO:0046872">
    <property type="term" value="F:metal ion binding"/>
    <property type="evidence" value="ECO:0007669"/>
    <property type="project" value="UniProtKB-KW"/>
</dbReference>
<dbReference type="AlphaFoldDB" id="A0A4V1QTZ4"/>
<evidence type="ECO:0000256" key="4">
    <source>
        <dbReference type="ARBA" id="ARBA00022982"/>
    </source>
</evidence>
<dbReference type="PANTHER" id="PTHR30176">
    <property type="entry name" value="FERREDOXIN-TYPE PROTEIN NAPH"/>
    <property type="match status" value="1"/>
</dbReference>
<evidence type="ECO:0000256" key="5">
    <source>
        <dbReference type="ARBA" id="ARBA00023004"/>
    </source>
</evidence>
<feature type="transmembrane region" description="Helical" evidence="7">
    <location>
        <begin position="154"/>
        <end position="185"/>
    </location>
</feature>
<feature type="transmembrane region" description="Helical" evidence="7">
    <location>
        <begin position="191"/>
        <end position="209"/>
    </location>
</feature>
<dbReference type="GO" id="GO:0005886">
    <property type="term" value="C:plasma membrane"/>
    <property type="evidence" value="ECO:0007669"/>
    <property type="project" value="TreeGrafter"/>
</dbReference>
<proteinExistence type="predicted"/>
<dbReference type="PROSITE" id="PS51379">
    <property type="entry name" value="4FE4S_FER_2"/>
    <property type="match status" value="1"/>
</dbReference>
<dbReference type="SUPFAM" id="SSF54862">
    <property type="entry name" value="4Fe-4S ferredoxins"/>
    <property type="match status" value="1"/>
</dbReference>
<sequence length="318" mass="33005">MKLKTLRTIVPLAVLALAGVGYVLHVGFGDLSALGWGSISVLCPLGALGTMLASKTMVPHAVISLVIALVAIVLLGRAFCGWICPVPVVSKLRGAFSRPDKAGKGKDAADAAAPAPAVELTEKEKALLKGACKSHGCAGAAAPNNSRNLVLGSALLSAAIFGFPVFCLVCPIGLTFALVFVLIALFGSGDVTWSVVAIPALLLVEVVFFRKWCSHICPLSALMSLAGRLNRTFRPQVDVAKCIETESGRTCGRCAQVCEQGIDPRHPQLGTSWNECTRCGECIEGCPGNAIKLKAFAGTGKLPETAGADALPTSGEKR</sequence>
<dbReference type="OrthoDB" id="3174284at2"/>
<evidence type="ECO:0000256" key="1">
    <source>
        <dbReference type="ARBA" id="ARBA00022448"/>
    </source>
</evidence>